<evidence type="ECO:0000256" key="1">
    <source>
        <dbReference type="SAM" id="MobiDB-lite"/>
    </source>
</evidence>
<feature type="compositionally biased region" description="Basic and acidic residues" evidence="1">
    <location>
        <begin position="402"/>
        <end position="416"/>
    </location>
</feature>
<feature type="compositionally biased region" description="Low complexity" evidence="1">
    <location>
        <begin position="81"/>
        <end position="90"/>
    </location>
</feature>
<feature type="compositionally biased region" description="Low complexity" evidence="1">
    <location>
        <begin position="175"/>
        <end position="192"/>
    </location>
</feature>
<reference evidence="3" key="2">
    <citation type="submission" date="2017-02" db="EMBL/GenBank/DDBJ databases">
        <title>Sunflower complete genome.</title>
        <authorList>
            <person name="Langlade N."/>
            <person name="Munos S."/>
        </authorList>
    </citation>
    <scope>NUCLEOTIDE SEQUENCE [LARGE SCALE GENOMIC DNA]</scope>
    <source>
        <tissue evidence="3">Leaves</tissue>
    </source>
</reference>
<dbReference type="PANTHER" id="PTHR33737">
    <property type="entry name" value="OS05G0121800 PROTEIN"/>
    <property type="match status" value="1"/>
</dbReference>
<evidence type="ECO:0000313" key="2">
    <source>
        <dbReference type="EMBL" id="KAF5799293.1"/>
    </source>
</evidence>
<dbReference type="GO" id="GO:0008017">
    <property type="term" value="F:microtubule binding"/>
    <property type="evidence" value="ECO:0007669"/>
    <property type="project" value="InterPro"/>
</dbReference>
<dbReference type="EMBL" id="MNCJ02000322">
    <property type="protein sequence ID" value="KAF5799293.1"/>
    <property type="molecule type" value="Genomic_DNA"/>
</dbReference>
<feature type="compositionally biased region" description="Polar residues" evidence="1">
    <location>
        <begin position="391"/>
        <end position="401"/>
    </location>
</feature>
<feature type="compositionally biased region" description="Polar residues" evidence="1">
    <location>
        <begin position="510"/>
        <end position="528"/>
    </location>
</feature>
<dbReference type="Proteomes" id="UP000215914">
    <property type="component" value="Chromosome 7"/>
</dbReference>
<keyword evidence="4" id="KW-1185">Reference proteome</keyword>
<dbReference type="AlphaFoldDB" id="A0A251UC59"/>
<feature type="region of interest" description="Disordered" evidence="1">
    <location>
        <begin position="77"/>
        <end position="551"/>
    </location>
</feature>
<name>A0A251UC59_HELAN</name>
<feature type="compositionally biased region" description="Low complexity" evidence="1">
    <location>
        <begin position="240"/>
        <end position="258"/>
    </location>
</feature>
<feature type="compositionally biased region" description="Low complexity" evidence="1">
    <location>
        <begin position="102"/>
        <end position="130"/>
    </location>
</feature>
<accession>A0A251UC59</accession>
<feature type="compositionally biased region" description="Polar residues" evidence="1">
    <location>
        <begin position="296"/>
        <end position="305"/>
    </location>
</feature>
<dbReference type="InterPro" id="IPR045882">
    <property type="entry name" value="GPT1/2"/>
</dbReference>
<reference evidence="2 4" key="1">
    <citation type="journal article" date="2017" name="Nature">
        <title>The sunflower genome provides insights into oil metabolism, flowering and Asterid evolution.</title>
        <authorList>
            <person name="Badouin H."/>
            <person name="Gouzy J."/>
            <person name="Grassa C.J."/>
            <person name="Murat F."/>
            <person name="Staton S.E."/>
            <person name="Cottret L."/>
            <person name="Lelandais-Briere C."/>
            <person name="Owens G.L."/>
            <person name="Carrere S."/>
            <person name="Mayjonade B."/>
            <person name="Legrand L."/>
            <person name="Gill N."/>
            <person name="Kane N.C."/>
            <person name="Bowers J.E."/>
            <person name="Hubner S."/>
            <person name="Bellec A."/>
            <person name="Berard A."/>
            <person name="Berges H."/>
            <person name="Blanchet N."/>
            <person name="Boniface M.C."/>
            <person name="Brunel D."/>
            <person name="Catrice O."/>
            <person name="Chaidir N."/>
            <person name="Claudel C."/>
            <person name="Donnadieu C."/>
            <person name="Faraut T."/>
            <person name="Fievet G."/>
            <person name="Helmstetter N."/>
            <person name="King M."/>
            <person name="Knapp S.J."/>
            <person name="Lai Z."/>
            <person name="Le Paslier M.C."/>
            <person name="Lippi Y."/>
            <person name="Lorenzon L."/>
            <person name="Mandel J.R."/>
            <person name="Marage G."/>
            <person name="Marchand G."/>
            <person name="Marquand E."/>
            <person name="Bret-Mestries E."/>
            <person name="Morien E."/>
            <person name="Nambeesan S."/>
            <person name="Nguyen T."/>
            <person name="Pegot-Espagnet P."/>
            <person name="Pouilly N."/>
            <person name="Raftis F."/>
            <person name="Sallet E."/>
            <person name="Schiex T."/>
            <person name="Thomas J."/>
            <person name="Vandecasteele C."/>
            <person name="Vares D."/>
            <person name="Vear F."/>
            <person name="Vautrin S."/>
            <person name="Crespi M."/>
            <person name="Mangin B."/>
            <person name="Burke J.M."/>
            <person name="Salse J."/>
            <person name="Munos S."/>
            <person name="Vincourt P."/>
            <person name="Rieseberg L.H."/>
            <person name="Langlade N.B."/>
        </authorList>
    </citation>
    <scope>NUCLEOTIDE SEQUENCE [LARGE SCALE GENOMIC DNA]</scope>
    <source>
        <strain evidence="4">cv. SF193</strain>
        <tissue evidence="2">Leaves</tissue>
    </source>
</reference>
<feature type="compositionally biased region" description="Low complexity" evidence="1">
    <location>
        <begin position="446"/>
        <end position="467"/>
    </location>
</feature>
<feature type="compositionally biased region" description="Polar residues" evidence="1">
    <location>
        <begin position="266"/>
        <end position="285"/>
    </location>
</feature>
<feature type="compositionally biased region" description="Low complexity" evidence="1">
    <location>
        <begin position="306"/>
        <end position="325"/>
    </location>
</feature>
<dbReference type="OrthoDB" id="1931260at2759"/>
<gene>
    <name evidence="3" type="ORF">HannXRQ_Chr07g0195641</name>
    <name evidence="2" type="ORF">HanXRQr2_Chr07g0302851</name>
</gene>
<protein>
    <submittedName>
        <fullName evidence="3">Uncharacterized protein</fullName>
    </submittedName>
</protein>
<dbReference type="Gramene" id="mRNA:HanXRQr2_Chr07g0302851">
    <property type="protein sequence ID" value="mRNA:HanXRQr2_Chr07g0302851"/>
    <property type="gene ID" value="HanXRQr2_Chr07g0302851"/>
</dbReference>
<evidence type="ECO:0000313" key="3">
    <source>
        <dbReference type="EMBL" id="OTG20669.1"/>
    </source>
</evidence>
<dbReference type="InParanoid" id="A0A251UC59"/>
<proteinExistence type="predicted"/>
<reference evidence="2" key="3">
    <citation type="submission" date="2020-06" db="EMBL/GenBank/DDBJ databases">
        <title>Helianthus annuus Genome sequencing and assembly Release 2.</title>
        <authorList>
            <person name="Gouzy J."/>
            <person name="Langlade N."/>
            <person name="Munos S."/>
        </authorList>
    </citation>
    <scope>NUCLEOTIDE SEQUENCE</scope>
    <source>
        <tissue evidence="2">Leaves</tissue>
    </source>
</reference>
<feature type="compositionally biased region" description="Low complexity" evidence="1">
    <location>
        <begin position="354"/>
        <end position="390"/>
    </location>
</feature>
<organism evidence="3 4">
    <name type="scientific">Helianthus annuus</name>
    <name type="common">Common sunflower</name>
    <dbReference type="NCBI Taxonomy" id="4232"/>
    <lineage>
        <taxon>Eukaryota</taxon>
        <taxon>Viridiplantae</taxon>
        <taxon>Streptophyta</taxon>
        <taxon>Embryophyta</taxon>
        <taxon>Tracheophyta</taxon>
        <taxon>Spermatophyta</taxon>
        <taxon>Magnoliopsida</taxon>
        <taxon>eudicotyledons</taxon>
        <taxon>Gunneridae</taxon>
        <taxon>Pentapetalae</taxon>
        <taxon>asterids</taxon>
        <taxon>campanulids</taxon>
        <taxon>Asterales</taxon>
        <taxon>Asteraceae</taxon>
        <taxon>Asteroideae</taxon>
        <taxon>Heliantheae alliance</taxon>
        <taxon>Heliantheae</taxon>
        <taxon>Helianthus</taxon>
    </lineage>
</organism>
<dbReference type="PANTHER" id="PTHR33737:SF21">
    <property type="entry name" value="MICROTUBULE-ASSOCIATED PROTEIN, MAP65_ASE1_PRC1"/>
    <property type="match status" value="1"/>
</dbReference>
<feature type="compositionally biased region" description="Polar residues" evidence="1">
    <location>
        <begin position="200"/>
        <end position="213"/>
    </location>
</feature>
<dbReference type="EMBL" id="CM007896">
    <property type="protein sequence ID" value="OTG20669.1"/>
    <property type="molecule type" value="Genomic_DNA"/>
</dbReference>
<evidence type="ECO:0000313" key="4">
    <source>
        <dbReference type="Proteomes" id="UP000215914"/>
    </source>
</evidence>
<sequence length="587" mass="63057">MAHNNKQMNLNATEEANVEMRRSFSWDRAFFTSDGFLDAEELTSVIEGSGDEVNHQLQKIEEIESLEAKLFEEIEASTRASNVSSSNIDVSSRKKDSRAKNAKVVSTAAASSSSAPLKTSSSSGSSGSQAKKVKSPVRKSASFKSGKGEGDSPSKTSTGIGKRNNLVAVSTRMLKTPPASPGSSGSSKSTFSVNQRSKRSTSAPRRTSVNSEKPSGVNARRNDECKTAKNKVVRASSRMSNTPPASPGSSGSSKPTFSVNQRSKRSSSAPRRTSVNSEKPSVINTRRNDEWKAKKNNANISSPTFSVSQGSKRSSSVPRKSSTNSEKPSASNAKRNDEWKTTKHKVGLVSTRMSSTPPASPKASGSSSSSSMFSVDQRSKRSSSAPRRSSVNNEKPSPTNARKTDEWKINKPEVRLIPKTQSSISLKIKPPPVVSHPTSPLGLFNSSSSSRAQQSYSSSSSSSSASSTCKVNQRSTKPVVRSKSALKHRPTGQITDQNRKQPVASRPETRSPNASKTRNQAQKTTTPKPSRKQSSVKEKSSSSISKGAENVILVSPEVMDIKGKLNALKMEISMQKGRQIQGNRNEP</sequence>